<dbReference type="PANTHER" id="PTHR45685">
    <property type="entry name" value="HELICASE SRCAP-RELATED"/>
    <property type="match status" value="1"/>
</dbReference>
<comment type="caution">
    <text evidence="17">The sequence shown here is derived from an EMBL/GenBank/DDBJ whole genome shotgun (WGS) entry which is preliminary data.</text>
</comment>
<dbReference type="FunFam" id="3.40.50.10810:FF:000006">
    <property type="entry name" value="Putative DNA helicase INO80"/>
    <property type="match status" value="1"/>
</dbReference>
<evidence type="ECO:0000313" key="17">
    <source>
        <dbReference type="EMBL" id="KAF0972489.1"/>
    </source>
</evidence>
<keyword evidence="5 11" id="KW-0227">DNA damage</keyword>
<keyword evidence="4" id="KW-0547">Nucleotide-binding</keyword>
<evidence type="ECO:0000256" key="6">
    <source>
        <dbReference type="ARBA" id="ARBA00022801"/>
    </source>
</evidence>
<dbReference type="InterPro" id="IPR027417">
    <property type="entry name" value="P-loop_NTPase"/>
</dbReference>
<accession>A0A6A5BHJ4</accession>
<keyword evidence="10" id="KW-0539">Nucleus</keyword>
<comment type="subcellular location">
    <subcellularLocation>
        <location evidence="1 11">Nucleus</location>
    </subcellularLocation>
</comment>
<dbReference type="AlphaFoldDB" id="A0A6A5BHJ4"/>
<dbReference type="Gene3D" id="3.40.50.300">
    <property type="entry name" value="P-loop containing nucleotide triphosphate hydrolases"/>
    <property type="match status" value="1"/>
</dbReference>
<evidence type="ECO:0000256" key="9">
    <source>
        <dbReference type="ARBA" id="ARBA00023204"/>
    </source>
</evidence>
<keyword evidence="6 11" id="KW-0378">Hydrolase</keyword>
<dbReference type="EMBL" id="VFQX01000068">
    <property type="protein sequence ID" value="KAF0972489.1"/>
    <property type="molecule type" value="Genomic_DNA"/>
</dbReference>
<feature type="region of interest" description="Disordered" evidence="13">
    <location>
        <begin position="1"/>
        <end position="99"/>
    </location>
</feature>
<dbReference type="GO" id="GO:0006338">
    <property type="term" value="P:chromatin remodeling"/>
    <property type="evidence" value="ECO:0007669"/>
    <property type="project" value="UniProtKB-UniRule"/>
</dbReference>
<evidence type="ECO:0000256" key="3">
    <source>
        <dbReference type="ARBA" id="ARBA00019805"/>
    </source>
</evidence>
<dbReference type="EC" id="3.6.4.-" evidence="11"/>
<reference evidence="17 18" key="1">
    <citation type="journal article" date="2019" name="Sci. Rep.">
        <title>Nanopore sequencing improves the draft genome of the human pathogenic amoeba Naegleria fowleri.</title>
        <authorList>
            <person name="Liechti N."/>
            <person name="Schurch N."/>
            <person name="Bruggmann R."/>
            <person name="Wittwer M."/>
        </authorList>
    </citation>
    <scope>NUCLEOTIDE SEQUENCE [LARGE SCALE GENOMIC DNA]</scope>
    <source>
        <strain evidence="17 18">ATCC 30894</strain>
    </source>
</reference>
<dbReference type="Pfam" id="PF00271">
    <property type="entry name" value="Helicase_C"/>
    <property type="match status" value="1"/>
</dbReference>
<evidence type="ECO:0000256" key="4">
    <source>
        <dbReference type="ARBA" id="ARBA00022741"/>
    </source>
</evidence>
<feature type="compositionally biased region" description="Acidic residues" evidence="13">
    <location>
        <begin position="1234"/>
        <end position="1250"/>
    </location>
</feature>
<feature type="compositionally biased region" description="Low complexity" evidence="13">
    <location>
        <begin position="79"/>
        <end position="98"/>
    </location>
</feature>
<dbReference type="SUPFAM" id="SSF52540">
    <property type="entry name" value="P-loop containing nucleoside triphosphate hydrolases"/>
    <property type="match status" value="2"/>
</dbReference>
<dbReference type="OrthoDB" id="372624at2759"/>
<feature type="compositionally biased region" description="Low complexity" evidence="13">
    <location>
        <begin position="355"/>
        <end position="375"/>
    </location>
</feature>
<evidence type="ECO:0000256" key="8">
    <source>
        <dbReference type="ARBA" id="ARBA00023125"/>
    </source>
</evidence>
<organism evidence="17 18">
    <name type="scientific">Naegleria fowleri</name>
    <name type="common">Brain eating amoeba</name>
    <dbReference type="NCBI Taxonomy" id="5763"/>
    <lineage>
        <taxon>Eukaryota</taxon>
        <taxon>Discoba</taxon>
        <taxon>Heterolobosea</taxon>
        <taxon>Tetramitia</taxon>
        <taxon>Eutetramitia</taxon>
        <taxon>Vahlkampfiidae</taxon>
        <taxon>Naegleria</taxon>
    </lineage>
</organism>
<dbReference type="PANTHER" id="PTHR45685:SF2">
    <property type="entry name" value="CHROMATIN-REMODELING ATPASE INO80"/>
    <property type="match status" value="1"/>
</dbReference>
<evidence type="ECO:0000256" key="13">
    <source>
        <dbReference type="SAM" id="MobiDB-lite"/>
    </source>
</evidence>
<name>A0A6A5BHJ4_NAEFO</name>
<evidence type="ECO:0000259" key="15">
    <source>
        <dbReference type="PROSITE" id="PS51194"/>
    </source>
</evidence>
<dbReference type="Proteomes" id="UP000444721">
    <property type="component" value="Unassembled WGS sequence"/>
</dbReference>
<gene>
    <name evidence="17" type="ORF">FDP41_009392</name>
</gene>
<comment type="similarity">
    <text evidence="2 11">Belongs to the SNF2/RAD54 helicase family.</text>
</comment>
<dbReference type="GO" id="GO:0042393">
    <property type="term" value="F:histone binding"/>
    <property type="evidence" value="ECO:0007669"/>
    <property type="project" value="TreeGrafter"/>
</dbReference>
<dbReference type="CDD" id="cd18793">
    <property type="entry name" value="SF2_C_SNF"/>
    <property type="match status" value="1"/>
</dbReference>
<dbReference type="InterPro" id="IPR050520">
    <property type="entry name" value="INO80/SWR1_helicase"/>
</dbReference>
<feature type="compositionally biased region" description="Low complexity" evidence="13">
    <location>
        <begin position="52"/>
        <end position="67"/>
    </location>
</feature>
<comment type="domain">
    <text evidence="11">The DBINO region is involved in binding to DNA.</text>
</comment>
<sequence length="1274" mass="146428">MNHDGVATGNNNTTFPSSSLKHQQQQEQQDNGSEIHHYQQGGQTTPMNGGSIPTLAAAAPTTIIDPTESSNEHPPNGHSASSTAPSSSSSSTILTSNSKLYSRPSLEKSDCEFLLELETCLSNKLCGIDSSAKDFLTDHEEMLILQNESSCSFSSPLEEVYDRLGDFCNESLQKYAQNESAKTTSSTSVTSLILPEGGEIVTTTTTTTANDNTRTLEHASKYLEELFDVICEDYLSTQIYEELIPTNSDDNTKKRKNLGKELRKAKRKKPSKEEKGSFEVAFQIHLNNFNAQYVVEEFQNCMSSHYHFSDNNSLLKNKKNWIDSFVMNRTEFSKHLEDFSRAVIHQRLNETLTAKSSHTSKGVTSTTTSGISSVSGRHSRMLQLAREASEKINDKHHRERSDRESSLDELSSVLSDRLGAFWRKHEKEISEKRKRKKKEEEEKEEALRQQRKLNFLLSQTELYSHFMSRKVSSLDQSGSASASSENGEPSSRERALLASEKQKQYTMDFDAETGKYRTQMEEDKIETSEDIQEEPNIFNGTLKKYQLKGMKWLVSLYEQGINGILADEMGLGKTIQTIAFIAYLAEKKGIWGPTLIITPSSTLHNWQQEFEKFCPTLRVLPYWGALKERKLLRKYWTNPDKLYQKDSPFHVVISSYGLILEDEKYFKKVKWQYLILDEAHAIKSSKSLRWKTLLGMKCRNRMLLTGTPIQNNMKELWALLHFIMPSIFDSHEEFNDWFSKDIESHASKEQDAKLNEQQLARLHMILKPFMLRRVKKDVESEMAPKTELVLHCGFSSLQADMYKYIKDEFKKNSAKEKKKKKATSTADSVANKSALMNIVMQLKKACNHIHLFKEFRQDVFTPVTFSEHPGHVKHVPGKIYDEYENLKNPISLTLPKIIFREIMPEGSLDEEAKRLSIFKRFNFSQDPSYLLHTYGTLFYYLKDSLWRLYKLRNLRNRLVEFRNRKKTFQFLMDELVSEQLTAHIQRCDMLIHNIETLFRNNGTVIRKVKCCFETVIAPPIEIRCSDISSTYHLEPVKTTRFIDKKFLHRNQFVYNTFGSSNVVLPNVSKLIADSGKMRVLDQLLFRLKVEGHRVLIFCQMTKMIDLLEEYMIKRRYSYFRLDGSTGVAERRDMVDAFQNQRVDPVFVFLLSTKAGGLGITLTAADTVIFYDSDWNPTLDAQAMDRVHRIGQTKPVTIYRLITKNSVEERILTIAKQKSTIQETVYKGQFKMQDKEEEVDSSELDEDDDAAVESAVVVDDAGDLDEKEIMSLILD</sequence>
<comment type="function">
    <text evidence="11">ATPase component of the INO80 complex which remodels chromatin by shifting nucleosomes and is involved in DNA repair.</text>
</comment>
<evidence type="ECO:0000313" key="18">
    <source>
        <dbReference type="Proteomes" id="UP000444721"/>
    </source>
</evidence>
<keyword evidence="7 11" id="KW-0067">ATP-binding</keyword>
<protein>
    <recommendedName>
        <fullName evidence="3 11">Chromatin-remodeling ATPase INO80</fullName>
        <ecNumber evidence="11">3.6.4.-</ecNumber>
    </recommendedName>
</protein>
<evidence type="ECO:0000259" key="16">
    <source>
        <dbReference type="PROSITE" id="PS51413"/>
    </source>
</evidence>
<feature type="domain" description="Helicase C-terminal" evidence="15">
    <location>
        <begin position="1079"/>
        <end position="1237"/>
    </location>
</feature>
<dbReference type="GO" id="GO:0031011">
    <property type="term" value="C:Ino80 complex"/>
    <property type="evidence" value="ECO:0007669"/>
    <property type="project" value="UniProtKB-UniRule"/>
</dbReference>
<dbReference type="InterPro" id="IPR001650">
    <property type="entry name" value="Helicase_C-like"/>
</dbReference>
<comment type="subunit">
    <text evidence="11">Component of the INO80 chromatin-remodeling complex.</text>
</comment>
<feature type="domain" description="DBINO" evidence="16">
    <location>
        <begin position="348"/>
        <end position="473"/>
    </location>
</feature>
<dbReference type="RefSeq" id="XP_044557203.1">
    <property type="nucleotide sequence ID" value="XM_044713345.1"/>
</dbReference>
<dbReference type="InterPro" id="IPR000330">
    <property type="entry name" value="SNF2_N"/>
</dbReference>
<evidence type="ECO:0000256" key="2">
    <source>
        <dbReference type="ARBA" id="ARBA00007025"/>
    </source>
</evidence>
<dbReference type="SMART" id="SM00487">
    <property type="entry name" value="DEXDc"/>
    <property type="match status" value="1"/>
</dbReference>
<dbReference type="InterPro" id="IPR049730">
    <property type="entry name" value="SNF2/RAD54-like_C"/>
</dbReference>
<dbReference type="GO" id="GO:0006281">
    <property type="term" value="P:DNA repair"/>
    <property type="evidence" value="ECO:0007669"/>
    <property type="project" value="UniProtKB-UniRule"/>
</dbReference>
<feature type="region of interest" description="Disordered" evidence="13">
    <location>
        <begin position="1231"/>
        <end position="1251"/>
    </location>
</feature>
<dbReference type="VEuPathDB" id="AmoebaDB:NfTy_062070"/>
<dbReference type="VEuPathDB" id="AmoebaDB:NF0102500"/>
<proteinExistence type="inferred from homology"/>
<feature type="compositionally biased region" description="Polar residues" evidence="13">
    <location>
        <begin position="8"/>
        <end position="22"/>
    </location>
</feature>
<dbReference type="GO" id="GO:0005524">
    <property type="term" value="F:ATP binding"/>
    <property type="evidence" value="ECO:0007669"/>
    <property type="project" value="UniProtKB-UniRule"/>
</dbReference>
<dbReference type="InterPro" id="IPR014001">
    <property type="entry name" value="Helicase_ATP-bd"/>
</dbReference>
<comment type="catalytic activity">
    <reaction evidence="11">
        <text>ATP + H2O = ADP + phosphate + H(+)</text>
        <dbReference type="Rhea" id="RHEA:13065"/>
        <dbReference type="ChEBI" id="CHEBI:15377"/>
        <dbReference type="ChEBI" id="CHEBI:15378"/>
        <dbReference type="ChEBI" id="CHEBI:30616"/>
        <dbReference type="ChEBI" id="CHEBI:43474"/>
        <dbReference type="ChEBI" id="CHEBI:456216"/>
    </reaction>
</comment>
<feature type="region of interest" description="Disordered" evidence="13">
    <location>
        <begin position="354"/>
        <end position="409"/>
    </location>
</feature>
<dbReference type="GeneID" id="68116608"/>
<evidence type="ECO:0000256" key="10">
    <source>
        <dbReference type="ARBA" id="ARBA00023242"/>
    </source>
</evidence>
<evidence type="ECO:0000256" key="5">
    <source>
        <dbReference type="ARBA" id="ARBA00022763"/>
    </source>
</evidence>
<keyword evidence="9 11" id="KW-0234">DNA repair</keyword>
<evidence type="ECO:0000256" key="11">
    <source>
        <dbReference type="RuleBase" id="RU368001"/>
    </source>
</evidence>
<dbReference type="Gene3D" id="3.40.50.10810">
    <property type="entry name" value="Tandem AAA-ATPase domain"/>
    <property type="match status" value="1"/>
</dbReference>
<dbReference type="GO" id="GO:0016887">
    <property type="term" value="F:ATP hydrolysis activity"/>
    <property type="evidence" value="ECO:0007669"/>
    <property type="project" value="TreeGrafter"/>
</dbReference>
<dbReference type="PROSITE" id="PS51413">
    <property type="entry name" value="DBINO"/>
    <property type="match status" value="1"/>
</dbReference>
<dbReference type="Pfam" id="PF00176">
    <property type="entry name" value="SNF2-rel_dom"/>
    <property type="match status" value="1"/>
</dbReference>
<feature type="domain" description="Helicase ATP-binding" evidence="14">
    <location>
        <begin position="554"/>
        <end position="726"/>
    </location>
</feature>
<feature type="region of interest" description="Disordered" evidence="13">
    <location>
        <begin position="247"/>
        <end position="272"/>
    </location>
</feature>
<dbReference type="VEuPathDB" id="AmoebaDB:FDP41_009392"/>
<evidence type="ECO:0000256" key="12">
    <source>
        <dbReference type="SAM" id="Coils"/>
    </source>
</evidence>
<dbReference type="PROSITE" id="PS51192">
    <property type="entry name" value="HELICASE_ATP_BIND_1"/>
    <property type="match status" value="1"/>
</dbReference>
<keyword evidence="18" id="KW-1185">Reference proteome</keyword>
<keyword evidence="12" id="KW-0175">Coiled coil</keyword>
<feature type="compositionally biased region" description="Basic residues" evidence="13">
    <location>
        <begin position="253"/>
        <end position="270"/>
    </location>
</feature>
<dbReference type="InterPro" id="IPR020838">
    <property type="entry name" value="DBINO"/>
</dbReference>
<keyword evidence="8 11" id="KW-0238">DNA-binding</keyword>
<evidence type="ECO:0000256" key="1">
    <source>
        <dbReference type="ARBA" id="ARBA00004123"/>
    </source>
</evidence>
<feature type="coiled-coil region" evidence="12">
    <location>
        <begin position="422"/>
        <end position="456"/>
    </location>
</feature>
<dbReference type="SMART" id="SM00490">
    <property type="entry name" value="HELICc"/>
    <property type="match status" value="1"/>
</dbReference>
<dbReference type="GO" id="GO:0003677">
    <property type="term" value="F:DNA binding"/>
    <property type="evidence" value="ECO:0007669"/>
    <property type="project" value="UniProtKB-UniRule"/>
</dbReference>
<dbReference type="PROSITE" id="PS51194">
    <property type="entry name" value="HELICASE_CTER"/>
    <property type="match status" value="1"/>
</dbReference>
<evidence type="ECO:0000256" key="7">
    <source>
        <dbReference type="ARBA" id="ARBA00022840"/>
    </source>
</evidence>
<dbReference type="InterPro" id="IPR038718">
    <property type="entry name" value="SNF2-like_sf"/>
</dbReference>
<evidence type="ECO:0000259" key="14">
    <source>
        <dbReference type="PROSITE" id="PS51192"/>
    </source>
</evidence>
<dbReference type="Pfam" id="PF13892">
    <property type="entry name" value="DBINO"/>
    <property type="match status" value="1"/>
</dbReference>